<keyword evidence="2" id="KW-1185">Reference proteome</keyword>
<sequence length="422" mass="47411">MMIWVQLHGLPLECFTEEAGFSLGRAVGDVVKVDMDSLMPCNVRFLRIRVWVFLDKPLSSGFFLKLRDGHQHWVRCCYERMCKVCRNCGRIGHAIATCSLSFAEAQRFLDDHFRDMGRQFHSPVMTQEPHPMYSASIRANAHRSDCHTTRIFQTASSSHMEIPEEVGPSTINQTVTSNDDFAAMWEQDWDDGITIADSTDEVLRALQITGPGPRLNIPMGEAPMLTRAFLLPSPSQVPQMGSAIFEIGQPSSVINLNLHGPPHLPGSTTFTPHFSSDGGPPLRKRMREVDSGYELFYDTEALVVINELRSPGEGRAAELAMHRNGIVSDSKCYPHRLGYFLRNQFSKLKRARPSLPTPVHGHAPLWAIRDTSTKFSALRRRRKLRSRQRKLLAATSSSNSRRGQRSRQRSSSPTPNVLSAST</sequence>
<evidence type="ECO:0000313" key="2">
    <source>
        <dbReference type="Proteomes" id="UP001060215"/>
    </source>
</evidence>
<protein>
    <submittedName>
        <fullName evidence="1">Uncharacterized protein</fullName>
    </submittedName>
</protein>
<organism evidence="1 2">
    <name type="scientific">Camellia lanceoleosa</name>
    <dbReference type="NCBI Taxonomy" id="1840588"/>
    <lineage>
        <taxon>Eukaryota</taxon>
        <taxon>Viridiplantae</taxon>
        <taxon>Streptophyta</taxon>
        <taxon>Embryophyta</taxon>
        <taxon>Tracheophyta</taxon>
        <taxon>Spermatophyta</taxon>
        <taxon>Magnoliopsida</taxon>
        <taxon>eudicotyledons</taxon>
        <taxon>Gunneridae</taxon>
        <taxon>Pentapetalae</taxon>
        <taxon>asterids</taxon>
        <taxon>Ericales</taxon>
        <taxon>Theaceae</taxon>
        <taxon>Camellia</taxon>
    </lineage>
</organism>
<comment type="caution">
    <text evidence="1">The sequence shown here is derived from an EMBL/GenBank/DDBJ whole genome shotgun (WGS) entry which is preliminary data.</text>
</comment>
<evidence type="ECO:0000313" key="1">
    <source>
        <dbReference type="EMBL" id="KAI8031014.1"/>
    </source>
</evidence>
<name>A0ACC0J2G9_9ERIC</name>
<dbReference type="EMBL" id="CM045758">
    <property type="protein sequence ID" value="KAI8031014.1"/>
    <property type="molecule type" value="Genomic_DNA"/>
</dbReference>
<reference evidence="1 2" key="1">
    <citation type="journal article" date="2022" name="Plant J.">
        <title>Chromosome-level genome of Camellia lanceoleosa provides a valuable resource for understanding genome evolution and self-incompatibility.</title>
        <authorList>
            <person name="Gong W."/>
            <person name="Xiao S."/>
            <person name="Wang L."/>
            <person name="Liao Z."/>
            <person name="Chang Y."/>
            <person name="Mo W."/>
            <person name="Hu G."/>
            <person name="Li W."/>
            <person name="Zhao G."/>
            <person name="Zhu H."/>
            <person name="Hu X."/>
            <person name="Ji K."/>
            <person name="Xiang X."/>
            <person name="Song Q."/>
            <person name="Yuan D."/>
            <person name="Jin S."/>
            <person name="Zhang L."/>
        </authorList>
    </citation>
    <scope>NUCLEOTIDE SEQUENCE [LARGE SCALE GENOMIC DNA]</scope>
    <source>
        <strain evidence="1">SQ_2022a</strain>
    </source>
</reference>
<accession>A0ACC0J2G9</accession>
<proteinExistence type="predicted"/>
<gene>
    <name evidence="1" type="ORF">LOK49_LG01G03388</name>
</gene>
<dbReference type="Proteomes" id="UP001060215">
    <property type="component" value="Chromosome 1"/>
</dbReference>